<evidence type="ECO:0000313" key="8">
    <source>
        <dbReference type="Proteomes" id="UP000462152"/>
    </source>
</evidence>
<evidence type="ECO:0000256" key="4">
    <source>
        <dbReference type="PROSITE-ProRule" id="PRU00335"/>
    </source>
</evidence>
<dbReference type="InterPro" id="IPR001647">
    <property type="entry name" value="HTH_TetR"/>
</dbReference>
<dbReference type="PROSITE" id="PS50977">
    <property type="entry name" value="HTH_TETR_2"/>
    <property type="match status" value="1"/>
</dbReference>
<evidence type="ECO:0000256" key="5">
    <source>
        <dbReference type="SAM" id="MobiDB-lite"/>
    </source>
</evidence>
<comment type="caution">
    <text evidence="7">The sequence shown here is derived from an EMBL/GenBank/DDBJ whole genome shotgun (WGS) entry which is preliminary data.</text>
</comment>
<dbReference type="Pfam" id="PF00440">
    <property type="entry name" value="TetR_N"/>
    <property type="match status" value="1"/>
</dbReference>
<dbReference type="PANTHER" id="PTHR30055:SF151">
    <property type="entry name" value="TRANSCRIPTIONAL REGULATORY PROTEIN"/>
    <property type="match status" value="1"/>
</dbReference>
<dbReference type="EMBL" id="WOGT01000007">
    <property type="protein sequence ID" value="MUN55692.1"/>
    <property type="molecule type" value="Genomic_DNA"/>
</dbReference>
<dbReference type="Gene3D" id="1.10.10.60">
    <property type="entry name" value="Homeodomain-like"/>
    <property type="match status" value="1"/>
</dbReference>
<organism evidence="7 8">
    <name type="scientific">Rothia koreensis</name>
    <dbReference type="NCBI Taxonomy" id="592378"/>
    <lineage>
        <taxon>Bacteria</taxon>
        <taxon>Bacillati</taxon>
        <taxon>Actinomycetota</taxon>
        <taxon>Actinomycetes</taxon>
        <taxon>Micrococcales</taxon>
        <taxon>Micrococcaceae</taxon>
        <taxon>Rothia</taxon>
    </lineage>
</organism>
<feature type="region of interest" description="Disordered" evidence="5">
    <location>
        <begin position="61"/>
        <end position="82"/>
    </location>
</feature>
<feature type="domain" description="HTH tetR-type" evidence="6">
    <location>
        <begin position="2"/>
        <end position="62"/>
    </location>
</feature>
<keyword evidence="2 4" id="KW-0238">DNA-binding</keyword>
<name>A0A7K1LL73_9MICC</name>
<feature type="DNA-binding region" description="H-T-H motif" evidence="4">
    <location>
        <begin position="25"/>
        <end position="44"/>
    </location>
</feature>
<dbReference type="InterPro" id="IPR023772">
    <property type="entry name" value="DNA-bd_HTH_TetR-type_CS"/>
</dbReference>
<dbReference type="SUPFAM" id="SSF48498">
    <property type="entry name" value="Tetracyclin repressor-like, C-terminal domain"/>
    <property type="match status" value="1"/>
</dbReference>
<keyword evidence="8" id="KW-1185">Reference proteome</keyword>
<dbReference type="SUPFAM" id="SSF46689">
    <property type="entry name" value="Homeodomain-like"/>
    <property type="match status" value="1"/>
</dbReference>
<evidence type="ECO:0000313" key="7">
    <source>
        <dbReference type="EMBL" id="MUN55692.1"/>
    </source>
</evidence>
<dbReference type="Gene3D" id="1.10.357.10">
    <property type="entry name" value="Tetracycline Repressor, domain 2"/>
    <property type="match status" value="1"/>
</dbReference>
<gene>
    <name evidence="7" type="ORF">GMA10_10805</name>
</gene>
<accession>A0A7K1LL73</accession>
<dbReference type="PANTHER" id="PTHR30055">
    <property type="entry name" value="HTH-TYPE TRANSCRIPTIONAL REGULATOR RUTR"/>
    <property type="match status" value="1"/>
</dbReference>
<protein>
    <submittedName>
        <fullName evidence="7">TetR family transcriptional regulator</fullName>
    </submittedName>
</protein>
<evidence type="ECO:0000259" key="6">
    <source>
        <dbReference type="PROSITE" id="PS50977"/>
    </source>
</evidence>
<keyword evidence="3" id="KW-0804">Transcription</keyword>
<dbReference type="RefSeq" id="WP_129315998.1">
    <property type="nucleotide sequence ID" value="NZ_NOIQ01000015.1"/>
</dbReference>
<dbReference type="InterPro" id="IPR009057">
    <property type="entry name" value="Homeodomain-like_sf"/>
</dbReference>
<dbReference type="AlphaFoldDB" id="A0A7K1LL73"/>
<keyword evidence="1" id="KW-0805">Transcription regulation</keyword>
<evidence type="ECO:0000256" key="3">
    <source>
        <dbReference type="ARBA" id="ARBA00023163"/>
    </source>
</evidence>
<reference evidence="7 8" key="1">
    <citation type="submission" date="2019-12" db="EMBL/GenBank/DDBJ databases">
        <authorList>
            <person name="Li J."/>
            <person name="Shi Y."/>
            <person name="Xu G."/>
            <person name="Xiao D."/>
            <person name="Ran X."/>
        </authorList>
    </citation>
    <scope>NUCLEOTIDE SEQUENCE [LARGE SCALE GENOMIC DNA]</scope>
    <source>
        <strain evidence="7 8">JCM 15915</strain>
    </source>
</reference>
<evidence type="ECO:0000256" key="1">
    <source>
        <dbReference type="ARBA" id="ARBA00023015"/>
    </source>
</evidence>
<dbReference type="OrthoDB" id="3819648at2"/>
<dbReference type="Proteomes" id="UP000462152">
    <property type="component" value="Unassembled WGS sequence"/>
</dbReference>
<dbReference type="GO" id="GO:0003700">
    <property type="term" value="F:DNA-binding transcription factor activity"/>
    <property type="evidence" value="ECO:0007669"/>
    <property type="project" value="TreeGrafter"/>
</dbReference>
<proteinExistence type="predicted"/>
<sequence>MALTRERILETALSLLSDYGLGDLSMRRLATELGVAPGALYYHVRNKQELLTRLAGRMLGPAPAVSRNDPGDSPHTQGISEREVTETVVEQARAAREAVLRYQDGADVIGIALAADQESVSSFVAMRETFERGSISPTHADWAARTVLHTVLGFVSTEHNRLRLEASSAPAEDSGARDIQDARACEFGVRAVIRGVLDEASEQ</sequence>
<dbReference type="InterPro" id="IPR050109">
    <property type="entry name" value="HTH-type_TetR-like_transc_reg"/>
</dbReference>
<dbReference type="GO" id="GO:0000976">
    <property type="term" value="F:transcription cis-regulatory region binding"/>
    <property type="evidence" value="ECO:0007669"/>
    <property type="project" value="TreeGrafter"/>
</dbReference>
<dbReference type="PRINTS" id="PR00455">
    <property type="entry name" value="HTHTETR"/>
</dbReference>
<evidence type="ECO:0000256" key="2">
    <source>
        <dbReference type="ARBA" id="ARBA00023125"/>
    </source>
</evidence>
<dbReference type="InterPro" id="IPR036271">
    <property type="entry name" value="Tet_transcr_reg_TetR-rel_C_sf"/>
</dbReference>
<dbReference type="PROSITE" id="PS01081">
    <property type="entry name" value="HTH_TETR_1"/>
    <property type="match status" value="1"/>
</dbReference>